<dbReference type="InterPro" id="IPR000738">
    <property type="entry name" value="WHEP-TRS_dom"/>
</dbReference>
<keyword evidence="9" id="KW-0547">Nucleotide-binding</keyword>
<dbReference type="CDD" id="cd00774">
    <property type="entry name" value="GlyRS-like_core"/>
    <property type="match status" value="1"/>
</dbReference>
<keyword evidence="7" id="KW-0436">Ligase</keyword>
<comment type="subcellular location">
    <subcellularLocation>
        <location evidence="1">Cytoplasm</location>
    </subcellularLocation>
</comment>
<gene>
    <name evidence="20" type="ORF">AFUS01_LOCUS15697</name>
</gene>
<evidence type="ECO:0000256" key="14">
    <source>
        <dbReference type="ARBA" id="ARBA00048436"/>
    </source>
</evidence>
<evidence type="ECO:0000256" key="5">
    <source>
        <dbReference type="ARBA" id="ARBA00019404"/>
    </source>
</evidence>
<sequence>MSLTGHVVLLRLLFAYKPTSFLRQLSSTSIWRSQSPKLYSNQPLNKSKLPLNWGSTKYKPKLRVPFYAMADDKIEEILGPLRAAVKEQGDLVRKLKDAGDELETKKAVVELKARKKLLEDKELELTSKDEDFDRPRMEDLLKRRFFYDQSFAIYGGVTGQYDFGPMGCATKANFLNFWRQFFVLEEGMLEVDCSILTPEPVLKASGHVDRFADLMVKDEKTGECFRLDHLIKANLEKIGKEKTTAAETKDRISTILSQLDGLTKDEMSGILVEFKITSPTTGNPLTEPLEFNLMFSTLIGPTGLVKGFLRPETAQGIFVNFKRLLEFSQGKLPFAAAQIGNAFRNEISPRSGLLRVREFTMAEIEHFCDSSNLSHPKFADIKDTVMILYSACDQMDGKRPSKIPIGDAVASGLVANETLGYFLARIQTFLHKVGVNPDKLRFRQHMGNEMAHYARDCWDAECLTSYGWVECVGCADRSAYDLNQHTKATGVKLIAERKLPAPKKIEVVQANLNKALVGKNFKKDAKAINDYFAALNEEDLLEIEKKLASDGAVEVTIGQATFKLGTDILTIGKSEKTVHVEEFVPNVIEPSFGVGRILYSIFEHNFKIRGDDAQRTYLALPPLIAPVKCSVLPLSNKSELNAFVTQVVQQLRKNEVSVKVDDSSGSIGRRYARTDEIAIPFGITIDFETVKNETVTLRERDTTLQVRLPIDKVGLTVRDLSTGALTWTEVLNNFPKFESQEA</sequence>
<evidence type="ECO:0000256" key="17">
    <source>
        <dbReference type="SAM" id="SignalP"/>
    </source>
</evidence>
<protein>
    <recommendedName>
        <fullName evidence="5">Glycine--tRNA ligase</fullName>
        <ecNumber evidence="4">6.1.1.14</ecNumber>
    </recommendedName>
    <alternativeName>
        <fullName evidence="13">Diadenosine tetraphosphate synthetase</fullName>
    </alternativeName>
    <alternativeName>
        <fullName evidence="16">Glycyl-tRNA synthetase</fullName>
    </alternativeName>
</protein>
<dbReference type="PANTHER" id="PTHR10745">
    <property type="entry name" value="GLYCYL-TRNA SYNTHETASE/DNA POLYMERASE SUBUNIT GAMMA-2"/>
    <property type="match status" value="1"/>
</dbReference>
<dbReference type="GO" id="GO:0070150">
    <property type="term" value="P:mitochondrial glycyl-tRNA aminoacylation"/>
    <property type="evidence" value="ECO:0007669"/>
    <property type="project" value="TreeGrafter"/>
</dbReference>
<evidence type="ECO:0000313" key="21">
    <source>
        <dbReference type="Proteomes" id="UP000708208"/>
    </source>
</evidence>
<comment type="caution">
    <text evidence="20">The sequence shown here is derived from an EMBL/GenBank/DDBJ whole genome shotgun (WGS) entry which is preliminary data.</text>
</comment>
<dbReference type="InterPro" id="IPR027031">
    <property type="entry name" value="Gly-tRNA_synthase/POLG2"/>
</dbReference>
<evidence type="ECO:0000256" key="6">
    <source>
        <dbReference type="ARBA" id="ARBA00022490"/>
    </source>
</evidence>
<evidence type="ECO:0000256" key="10">
    <source>
        <dbReference type="ARBA" id="ARBA00022840"/>
    </source>
</evidence>
<evidence type="ECO:0000256" key="3">
    <source>
        <dbReference type="ARBA" id="ARBA00011738"/>
    </source>
</evidence>
<dbReference type="EMBL" id="CAJVCH010140372">
    <property type="protein sequence ID" value="CAG7726811.1"/>
    <property type="molecule type" value="Genomic_DNA"/>
</dbReference>
<dbReference type="FunFam" id="3.40.50.800:FF:000004">
    <property type="entry name" value="Glycine--tRNA ligase 2"/>
    <property type="match status" value="1"/>
</dbReference>
<dbReference type="InterPro" id="IPR006195">
    <property type="entry name" value="aa-tRNA-synth_II"/>
</dbReference>
<keyword evidence="17" id="KW-0732">Signal</keyword>
<evidence type="ECO:0000259" key="19">
    <source>
        <dbReference type="PROSITE" id="PS51185"/>
    </source>
</evidence>
<dbReference type="InterPro" id="IPR002314">
    <property type="entry name" value="aa-tRNA-synt_IIb"/>
</dbReference>
<dbReference type="InterPro" id="IPR002315">
    <property type="entry name" value="tRNA-synt_gly"/>
</dbReference>
<comment type="catalytic activity">
    <reaction evidence="15">
        <text>tRNA(Gly) + glycine + ATP = glycyl-tRNA(Gly) + AMP + diphosphate</text>
        <dbReference type="Rhea" id="RHEA:16013"/>
        <dbReference type="Rhea" id="RHEA-COMP:9664"/>
        <dbReference type="Rhea" id="RHEA-COMP:9683"/>
        <dbReference type="ChEBI" id="CHEBI:30616"/>
        <dbReference type="ChEBI" id="CHEBI:33019"/>
        <dbReference type="ChEBI" id="CHEBI:57305"/>
        <dbReference type="ChEBI" id="CHEBI:78442"/>
        <dbReference type="ChEBI" id="CHEBI:78522"/>
        <dbReference type="ChEBI" id="CHEBI:456215"/>
        <dbReference type="EC" id="6.1.1.14"/>
    </reaction>
    <physiologicalReaction direction="left-to-right" evidence="15">
        <dbReference type="Rhea" id="RHEA:16014"/>
    </physiologicalReaction>
</comment>
<proteinExistence type="inferred from homology"/>
<dbReference type="Proteomes" id="UP000708208">
    <property type="component" value="Unassembled WGS sequence"/>
</dbReference>
<dbReference type="NCBIfam" id="TIGR00389">
    <property type="entry name" value="glyS_dimeric"/>
    <property type="match status" value="1"/>
</dbReference>
<evidence type="ECO:0000256" key="11">
    <source>
        <dbReference type="ARBA" id="ARBA00022917"/>
    </source>
</evidence>
<dbReference type="Pfam" id="PF00587">
    <property type="entry name" value="tRNA-synt_2b"/>
    <property type="match status" value="1"/>
</dbReference>
<keyword evidence="6" id="KW-0963">Cytoplasm</keyword>
<keyword evidence="11" id="KW-0648">Protein biosynthesis</keyword>
<dbReference type="FunFam" id="3.30.40.230:FF:000001">
    <property type="entry name" value="Glycine--tRNA ligase"/>
    <property type="match status" value="1"/>
</dbReference>
<feature type="domain" description="Aminoacyl-transfer RNA synthetases class-II family profile" evidence="18">
    <location>
        <begin position="133"/>
        <end position="622"/>
    </location>
</feature>
<comment type="catalytic activity">
    <reaction evidence="14">
        <text>2 ATP + H(+) = P(1),P(4)-bis(5'-adenosyl) tetraphosphate + diphosphate</text>
        <dbReference type="Rhea" id="RHEA:34935"/>
        <dbReference type="ChEBI" id="CHEBI:15378"/>
        <dbReference type="ChEBI" id="CHEBI:30616"/>
        <dbReference type="ChEBI" id="CHEBI:33019"/>
        <dbReference type="ChEBI" id="CHEBI:58141"/>
    </reaction>
    <physiologicalReaction direction="left-to-right" evidence="14">
        <dbReference type="Rhea" id="RHEA:34936"/>
    </physiologicalReaction>
</comment>
<dbReference type="FunFam" id="3.30.720.200:FF:000001">
    <property type="entry name" value="Glycine--tRNA ligase 2"/>
    <property type="match status" value="1"/>
</dbReference>
<comment type="subunit">
    <text evidence="3">Homodimer.</text>
</comment>
<dbReference type="GO" id="GO:0004820">
    <property type="term" value="F:glycine-tRNA ligase activity"/>
    <property type="evidence" value="ECO:0007669"/>
    <property type="project" value="UniProtKB-EC"/>
</dbReference>
<organism evidence="20 21">
    <name type="scientific">Allacma fusca</name>
    <dbReference type="NCBI Taxonomy" id="39272"/>
    <lineage>
        <taxon>Eukaryota</taxon>
        <taxon>Metazoa</taxon>
        <taxon>Ecdysozoa</taxon>
        <taxon>Arthropoda</taxon>
        <taxon>Hexapoda</taxon>
        <taxon>Collembola</taxon>
        <taxon>Symphypleona</taxon>
        <taxon>Sminthuridae</taxon>
        <taxon>Allacma</taxon>
    </lineage>
</organism>
<keyword evidence="12" id="KW-0030">Aminoacyl-tRNA synthetase</keyword>
<evidence type="ECO:0000259" key="18">
    <source>
        <dbReference type="PROSITE" id="PS50862"/>
    </source>
</evidence>
<keyword evidence="8" id="KW-0808">Transferase</keyword>
<evidence type="ECO:0000256" key="12">
    <source>
        <dbReference type="ARBA" id="ARBA00023146"/>
    </source>
</evidence>
<dbReference type="FunFam" id="3.30.930.10:FF:000010">
    <property type="entry name" value="Glycyl-tRNA synthetase 1"/>
    <property type="match status" value="1"/>
</dbReference>
<evidence type="ECO:0000256" key="1">
    <source>
        <dbReference type="ARBA" id="ARBA00004496"/>
    </source>
</evidence>
<evidence type="ECO:0000313" key="20">
    <source>
        <dbReference type="EMBL" id="CAG7726811.1"/>
    </source>
</evidence>
<dbReference type="PANTHER" id="PTHR10745:SF0">
    <property type="entry name" value="GLYCINE--TRNA LIGASE"/>
    <property type="match status" value="1"/>
</dbReference>
<dbReference type="CDD" id="cd00858">
    <property type="entry name" value="GlyRS_anticodon"/>
    <property type="match status" value="1"/>
</dbReference>
<dbReference type="InterPro" id="IPR033731">
    <property type="entry name" value="GlyRS-like_core"/>
</dbReference>
<name>A0A8J2K2Z7_9HEXA</name>
<feature type="chain" id="PRO_5035276866" description="Glycine--tRNA ligase" evidence="17">
    <location>
        <begin position="16"/>
        <end position="742"/>
    </location>
</feature>
<dbReference type="OrthoDB" id="57698at2759"/>
<comment type="similarity">
    <text evidence="2">Belongs to the class-II aminoacyl-tRNA synthetase family.</text>
</comment>
<accession>A0A8J2K2Z7</accession>
<dbReference type="NCBIfam" id="NF003211">
    <property type="entry name" value="PRK04173.1"/>
    <property type="match status" value="1"/>
</dbReference>
<dbReference type="AlphaFoldDB" id="A0A8J2K2Z7"/>
<evidence type="ECO:0000256" key="13">
    <source>
        <dbReference type="ARBA" id="ARBA00030057"/>
    </source>
</evidence>
<dbReference type="InterPro" id="IPR004154">
    <property type="entry name" value="Anticodon-bd"/>
</dbReference>
<keyword evidence="21" id="KW-1185">Reference proteome</keyword>
<evidence type="ECO:0000256" key="7">
    <source>
        <dbReference type="ARBA" id="ARBA00022598"/>
    </source>
</evidence>
<dbReference type="Pfam" id="PF03129">
    <property type="entry name" value="HGTP_anticodon"/>
    <property type="match status" value="1"/>
</dbReference>
<dbReference type="PROSITE" id="PS51185">
    <property type="entry name" value="WHEP_TRS_2"/>
    <property type="match status" value="1"/>
</dbReference>
<dbReference type="GO" id="GO:0005739">
    <property type="term" value="C:mitochondrion"/>
    <property type="evidence" value="ECO:0007669"/>
    <property type="project" value="TreeGrafter"/>
</dbReference>
<keyword evidence="10" id="KW-0067">ATP-binding</keyword>
<evidence type="ECO:0000256" key="4">
    <source>
        <dbReference type="ARBA" id="ARBA00012829"/>
    </source>
</evidence>
<evidence type="ECO:0000256" key="16">
    <source>
        <dbReference type="ARBA" id="ARBA00078924"/>
    </source>
</evidence>
<evidence type="ECO:0000256" key="9">
    <source>
        <dbReference type="ARBA" id="ARBA00022741"/>
    </source>
</evidence>
<evidence type="ECO:0000256" key="2">
    <source>
        <dbReference type="ARBA" id="ARBA00008226"/>
    </source>
</evidence>
<dbReference type="GO" id="GO:0016740">
    <property type="term" value="F:transferase activity"/>
    <property type="evidence" value="ECO:0007669"/>
    <property type="project" value="UniProtKB-KW"/>
</dbReference>
<dbReference type="GO" id="GO:0005524">
    <property type="term" value="F:ATP binding"/>
    <property type="evidence" value="ECO:0007669"/>
    <property type="project" value="UniProtKB-KW"/>
</dbReference>
<feature type="domain" description="WHEP-TRS" evidence="19">
    <location>
        <begin position="77"/>
        <end position="132"/>
    </location>
</feature>
<dbReference type="PROSITE" id="PS50862">
    <property type="entry name" value="AA_TRNA_LIGASE_II"/>
    <property type="match status" value="1"/>
</dbReference>
<evidence type="ECO:0000256" key="15">
    <source>
        <dbReference type="ARBA" id="ARBA00049523"/>
    </source>
</evidence>
<dbReference type="EC" id="6.1.1.14" evidence="4"/>
<reference evidence="20" key="1">
    <citation type="submission" date="2021-06" db="EMBL/GenBank/DDBJ databases">
        <authorList>
            <person name="Hodson N. C."/>
            <person name="Mongue J. A."/>
            <person name="Jaron S. K."/>
        </authorList>
    </citation>
    <scope>NUCLEOTIDE SEQUENCE</scope>
</reference>
<feature type="signal peptide" evidence="17">
    <location>
        <begin position="1"/>
        <end position="15"/>
    </location>
</feature>
<evidence type="ECO:0000256" key="8">
    <source>
        <dbReference type="ARBA" id="ARBA00022679"/>
    </source>
</evidence>